<evidence type="ECO:0000256" key="4">
    <source>
        <dbReference type="ARBA" id="ARBA00022475"/>
    </source>
</evidence>
<protein>
    <submittedName>
        <fullName evidence="10">Multisubunit potassium/proton antiporter, PhaF subunit</fullName>
    </submittedName>
</protein>
<evidence type="ECO:0000256" key="2">
    <source>
        <dbReference type="ARBA" id="ARBA00009212"/>
    </source>
</evidence>
<reference evidence="10 11" key="1">
    <citation type="submission" date="2016-10" db="EMBL/GenBank/DDBJ databases">
        <authorList>
            <person name="de Groot N.N."/>
        </authorList>
    </citation>
    <scope>NUCLEOTIDE SEQUENCE [LARGE SCALE GENOMIC DNA]</scope>
    <source>
        <strain evidence="10 11">DSM 22012</strain>
    </source>
</reference>
<proteinExistence type="inferred from homology"/>
<feature type="transmembrane region" description="Helical" evidence="9">
    <location>
        <begin position="60"/>
        <end position="83"/>
    </location>
</feature>
<keyword evidence="8" id="KW-0050">Antiport</keyword>
<dbReference type="EMBL" id="FNVQ01000002">
    <property type="protein sequence ID" value="SEG57653.1"/>
    <property type="molecule type" value="Genomic_DNA"/>
</dbReference>
<dbReference type="GO" id="GO:0005886">
    <property type="term" value="C:plasma membrane"/>
    <property type="evidence" value="ECO:0007669"/>
    <property type="project" value="UniProtKB-SubCell"/>
</dbReference>
<comment type="similarity">
    <text evidence="2 8">Belongs to the CPA3 antiporters (TC 2.A.63) subunit F family.</text>
</comment>
<gene>
    <name evidence="10" type="ORF">SAMN05444390_102502</name>
</gene>
<keyword evidence="3 8" id="KW-0813">Transport</keyword>
<dbReference type="AlphaFoldDB" id="A0A1H6B9Z6"/>
<dbReference type="PANTHER" id="PTHR34702">
    <property type="entry name" value="NA(+)/H(+) ANTIPORTER SUBUNIT F1"/>
    <property type="match status" value="1"/>
</dbReference>
<dbReference type="OrthoDB" id="9800226at2"/>
<evidence type="ECO:0000313" key="10">
    <source>
        <dbReference type="EMBL" id="SEG57653.1"/>
    </source>
</evidence>
<keyword evidence="6 9" id="KW-1133">Transmembrane helix</keyword>
<evidence type="ECO:0000256" key="7">
    <source>
        <dbReference type="ARBA" id="ARBA00023136"/>
    </source>
</evidence>
<feature type="transmembrane region" description="Helical" evidence="9">
    <location>
        <begin position="6"/>
        <end position="22"/>
    </location>
</feature>
<evidence type="ECO:0000256" key="9">
    <source>
        <dbReference type="SAM" id="Phobius"/>
    </source>
</evidence>
<dbReference type="GO" id="GO:0015385">
    <property type="term" value="F:sodium:proton antiporter activity"/>
    <property type="evidence" value="ECO:0007669"/>
    <property type="project" value="TreeGrafter"/>
</dbReference>
<dbReference type="PIRSF" id="PIRSF028784">
    <property type="entry name" value="MrpF"/>
    <property type="match status" value="1"/>
</dbReference>
<dbReference type="RefSeq" id="WP_104003616.1">
    <property type="nucleotide sequence ID" value="NZ_FNVQ01000002.1"/>
</dbReference>
<keyword evidence="7 8" id="KW-0472">Membrane</keyword>
<keyword evidence="4 8" id="KW-1003">Cell membrane</keyword>
<evidence type="ECO:0000256" key="5">
    <source>
        <dbReference type="ARBA" id="ARBA00022692"/>
    </source>
</evidence>
<dbReference type="Pfam" id="PF04066">
    <property type="entry name" value="MrpF_PhaF"/>
    <property type="match status" value="1"/>
</dbReference>
<evidence type="ECO:0000256" key="6">
    <source>
        <dbReference type="ARBA" id="ARBA00022989"/>
    </source>
</evidence>
<feature type="transmembrane region" description="Helical" evidence="9">
    <location>
        <begin position="34"/>
        <end position="54"/>
    </location>
</feature>
<dbReference type="Proteomes" id="UP000236745">
    <property type="component" value="Unassembled WGS sequence"/>
</dbReference>
<accession>A0A1H6B9Z6</accession>
<dbReference type="InterPro" id="IPR007208">
    <property type="entry name" value="MrpF/PhaF-like"/>
</dbReference>
<keyword evidence="11" id="KW-1185">Reference proteome</keyword>
<dbReference type="PANTHER" id="PTHR34702:SF1">
    <property type="entry name" value="NA(+)_H(+) ANTIPORTER SUBUNIT F"/>
    <property type="match status" value="1"/>
</dbReference>
<evidence type="ECO:0000256" key="8">
    <source>
        <dbReference type="PIRNR" id="PIRNR028784"/>
    </source>
</evidence>
<evidence type="ECO:0000256" key="1">
    <source>
        <dbReference type="ARBA" id="ARBA00004651"/>
    </source>
</evidence>
<keyword evidence="5 9" id="KW-0812">Transmembrane</keyword>
<comment type="subcellular location">
    <subcellularLocation>
        <location evidence="1 8">Cell membrane</location>
        <topology evidence="1 8">Multi-pass membrane protein</topology>
    </subcellularLocation>
</comment>
<evidence type="ECO:0000313" key="11">
    <source>
        <dbReference type="Proteomes" id="UP000236745"/>
    </source>
</evidence>
<sequence length="89" mass="9672">MLSMTITIVSVMICIALVMNLVRLLTGPDLSDRILALDTLYINSIGLILLFGLYKGSALYFEGALLIAMLGFVSTAALCKYLLRGDIIE</sequence>
<keyword evidence="8" id="KW-0406">Ion transport</keyword>
<dbReference type="NCBIfam" id="NF004812">
    <property type="entry name" value="PRK06161.1"/>
    <property type="match status" value="1"/>
</dbReference>
<name>A0A1H6B9Z6_9GAMM</name>
<evidence type="ECO:0000256" key="3">
    <source>
        <dbReference type="ARBA" id="ARBA00022448"/>
    </source>
</evidence>
<organism evidence="10 11">
    <name type="scientific">Marinobacterium lutimaris</name>
    <dbReference type="NCBI Taxonomy" id="568106"/>
    <lineage>
        <taxon>Bacteria</taxon>
        <taxon>Pseudomonadati</taxon>
        <taxon>Pseudomonadota</taxon>
        <taxon>Gammaproteobacteria</taxon>
        <taxon>Oceanospirillales</taxon>
        <taxon>Oceanospirillaceae</taxon>
        <taxon>Marinobacterium</taxon>
    </lineage>
</organism>